<reference evidence="2" key="2">
    <citation type="submission" date="2020-09" db="EMBL/GenBank/DDBJ databases">
        <authorList>
            <person name="Sun Q."/>
            <person name="Zhou Y."/>
        </authorList>
    </citation>
    <scope>NUCLEOTIDE SEQUENCE</scope>
    <source>
        <strain evidence="2">CGMCC 1.15966</strain>
    </source>
</reference>
<evidence type="ECO:0000256" key="1">
    <source>
        <dbReference type="SAM" id="SignalP"/>
    </source>
</evidence>
<reference evidence="2" key="1">
    <citation type="journal article" date="2014" name="Int. J. Syst. Evol. Microbiol.">
        <title>Complete genome sequence of Corynebacterium casei LMG S-19264T (=DSM 44701T), isolated from a smear-ripened cheese.</title>
        <authorList>
            <consortium name="US DOE Joint Genome Institute (JGI-PGF)"/>
            <person name="Walter F."/>
            <person name="Albersmeier A."/>
            <person name="Kalinowski J."/>
            <person name="Ruckert C."/>
        </authorList>
    </citation>
    <scope>NUCLEOTIDE SEQUENCE</scope>
    <source>
        <strain evidence="2">CGMCC 1.15966</strain>
    </source>
</reference>
<proteinExistence type="predicted"/>
<keyword evidence="3" id="KW-1185">Reference proteome</keyword>
<name>A0A8H9KTR3_9SPHI</name>
<evidence type="ECO:0000313" key="2">
    <source>
        <dbReference type="EMBL" id="GGE15530.1"/>
    </source>
</evidence>
<dbReference type="EMBL" id="BMKM01000002">
    <property type="protein sequence ID" value="GGE15530.1"/>
    <property type="molecule type" value="Genomic_DNA"/>
</dbReference>
<feature type="signal peptide" evidence="1">
    <location>
        <begin position="1"/>
        <end position="21"/>
    </location>
</feature>
<sequence>MKISFSSQAFLAILFAIIFQSCDSNTKKNNSSSNDSTTVEVDSLTHSSDSSGVVAKMSDKNIKFLWRENKYDSNLKAEVNSIVLNEDYIKTISEPEKAALALVATFVGNECEWDGAVKEDRSNLKCKILWALDLGYQCSSKHKDFLRQWFKGEPKILEELENCPTIPDGATVQSTFDEINLEVKGNQIMVVSKINAINLREATSLTWTETDTYELKGEELQRISKVESDKVQSKLEVGEG</sequence>
<organism evidence="2 3">
    <name type="scientific">Sphingobacterium cellulitidis</name>
    <dbReference type="NCBI Taxonomy" id="1768011"/>
    <lineage>
        <taxon>Bacteria</taxon>
        <taxon>Pseudomonadati</taxon>
        <taxon>Bacteroidota</taxon>
        <taxon>Sphingobacteriia</taxon>
        <taxon>Sphingobacteriales</taxon>
        <taxon>Sphingobacteriaceae</taxon>
        <taxon>Sphingobacterium</taxon>
    </lineage>
</organism>
<comment type="caution">
    <text evidence="2">The sequence shown here is derived from an EMBL/GenBank/DDBJ whole genome shotgun (WGS) entry which is preliminary data.</text>
</comment>
<accession>A0A8H9KTR3</accession>
<feature type="chain" id="PRO_5034442553" description="Lipoprotein" evidence="1">
    <location>
        <begin position="22"/>
        <end position="240"/>
    </location>
</feature>
<dbReference type="PROSITE" id="PS51257">
    <property type="entry name" value="PROKAR_LIPOPROTEIN"/>
    <property type="match status" value="1"/>
</dbReference>
<dbReference type="Proteomes" id="UP000614460">
    <property type="component" value="Unassembled WGS sequence"/>
</dbReference>
<protein>
    <recommendedName>
        <fullName evidence="4">Lipoprotein</fullName>
    </recommendedName>
</protein>
<gene>
    <name evidence="2" type="ORF">GCM10011516_11610</name>
</gene>
<keyword evidence="1" id="KW-0732">Signal</keyword>
<dbReference type="RefSeq" id="WP_182498888.1">
    <property type="nucleotide sequence ID" value="NZ_BMKM01000002.1"/>
</dbReference>
<evidence type="ECO:0008006" key="4">
    <source>
        <dbReference type="Google" id="ProtNLM"/>
    </source>
</evidence>
<dbReference type="AlphaFoldDB" id="A0A8H9KTR3"/>
<evidence type="ECO:0000313" key="3">
    <source>
        <dbReference type="Proteomes" id="UP000614460"/>
    </source>
</evidence>